<dbReference type="Pfam" id="PF02698">
    <property type="entry name" value="DUF218"/>
    <property type="match status" value="1"/>
</dbReference>
<accession>A0ABV7YLJ0</accession>
<dbReference type="PANTHER" id="PTHR30336:SF4">
    <property type="entry name" value="ENVELOPE BIOGENESIS FACTOR ELYC"/>
    <property type="match status" value="1"/>
</dbReference>
<sequence>MIVLASVVGVLLLVVGWAEVVNGRASRQLTHPDRGGSEAVVVLGFRNPRPDRLNVVNRWRVRAALRSIDPSAPSTRLVFSGGPHEAELMARYATGQRGYAGEVVVETKSRSTWQNVEFSIPFVEDADRIKIVSQPLHALKARLYVQRQRPDLASRLVRSADYRLGEWAPLKPLLAAYGLLALAKARRSLAA</sequence>
<dbReference type="InterPro" id="IPR003848">
    <property type="entry name" value="DUF218"/>
</dbReference>
<reference evidence="3" key="1">
    <citation type="journal article" date="2019" name="Int. J. Syst. Evol. Microbiol.">
        <title>The Global Catalogue of Microorganisms (GCM) 10K type strain sequencing project: providing services to taxonomists for standard genome sequencing and annotation.</title>
        <authorList>
            <consortium name="The Broad Institute Genomics Platform"/>
            <consortium name="The Broad Institute Genome Sequencing Center for Infectious Disease"/>
            <person name="Wu L."/>
            <person name="Ma J."/>
        </authorList>
    </citation>
    <scope>NUCLEOTIDE SEQUENCE [LARGE SCALE GENOMIC DNA]</scope>
    <source>
        <strain evidence="3">CGMCC 4.7241</strain>
    </source>
</reference>
<evidence type="ECO:0000259" key="1">
    <source>
        <dbReference type="Pfam" id="PF02698"/>
    </source>
</evidence>
<dbReference type="EMBL" id="JBHRZH010000036">
    <property type="protein sequence ID" value="MFC3764993.1"/>
    <property type="molecule type" value="Genomic_DNA"/>
</dbReference>
<dbReference type="PANTHER" id="PTHR30336">
    <property type="entry name" value="INNER MEMBRANE PROTEIN, PROBABLE PERMEASE"/>
    <property type="match status" value="1"/>
</dbReference>
<comment type="caution">
    <text evidence="2">The sequence shown here is derived from an EMBL/GenBank/DDBJ whole genome shotgun (WGS) entry which is preliminary data.</text>
</comment>
<organism evidence="2 3">
    <name type="scientific">Tenggerimyces flavus</name>
    <dbReference type="NCBI Taxonomy" id="1708749"/>
    <lineage>
        <taxon>Bacteria</taxon>
        <taxon>Bacillati</taxon>
        <taxon>Actinomycetota</taxon>
        <taxon>Actinomycetes</taxon>
        <taxon>Propionibacteriales</taxon>
        <taxon>Nocardioidaceae</taxon>
        <taxon>Tenggerimyces</taxon>
    </lineage>
</organism>
<protein>
    <submittedName>
        <fullName evidence="2">YdcF family protein</fullName>
    </submittedName>
</protein>
<proteinExistence type="predicted"/>
<name>A0ABV7YLJ0_9ACTN</name>
<evidence type="ECO:0000313" key="2">
    <source>
        <dbReference type="EMBL" id="MFC3764993.1"/>
    </source>
</evidence>
<dbReference type="Gene3D" id="3.40.50.620">
    <property type="entry name" value="HUPs"/>
    <property type="match status" value="1"/>
</dbReference>
<keyword evidence="3" id="KW-1185">Reference proteome</keyword>
<dbReference type="InterPro" id="IPR051599">
    <property type="entry name" value="Cell_Envelope_Assoc"/>
</dbReference>
<dbReference type="RefSeq" id="WP_205119286.1">
    <property type="nucleotide sequence ID" value="NZ_JAFBCM010000001.1"/>
</dbReference>
<dbReference type="CDD" id="cd06259">
    <property type="entry name" value="YdcF-like"/>
    <property type="match status" value="1"/>
</dbReference>
<dbReference type="InterPro" id="IPR014729">
    <property type="entry name" value="Rossmann-like_a/b/a_fold"/>
</dbReference>
<dbReference type="Proteomes" id="UP001595699">
    <property type="component" value="Unassembled WGS sequence"/>
</dbReference>
<evidence type="ECO:0000313" key="3">
    <source>
        <dbReference type="Proteomes" id="UP001595699"/>
    </source>
</evidence>
<feature type="domain" description="DUF218" evidence="1">
    <location>
        <begin position="38"/>
        <end position="149"/>
    </location>
</feature>
<gene>
    <name evidence="2" type="ORF">ACFOUW_29435</name>
</gene>